<dbReference type="EMBL" id="JASBWR010000029">
    <property type="protein sequence ID" value="KAJ9106643.1"/>
    <property type="molecule type" value="Genomic_DNA"/>
</dbReference>
<reference evidence="1" key="1">
    <citation type="submission" date="2023-04" db="EMBL/GenBank/DDBJ databases">
        <title>Draft Genome sequencing of Naganishia species isolated from polar environments using Oxford Nanopore Technology.</title>
        <authorList>
            <person name="Leo P."/>
            <person name="Venkateswaran K."/>
        </authorList>
    </citation>
    <scope>NUCLEOTIDE SEQUENCE</scope>
    <source>
        <strain evidence="1">MNA-CCFEE 5261</strain>
    </source>
</reference>
<evidence type="ECO:0000313" key="1">
    <source>
        <dbReference type="EMBL" id="KAJ9106643.1"/>
    </source>
</evidence>
<gene>
    <name evidence="1" type="ORF">QFC19_003142</name>
</gene>
<evidence type="ECO:0000313" key="2">
    <source>
        <dbReference type="Proteomes" id="UP001241377"/>
    </source>
</evidence>
<name>A0ACC2W4K7_9TREE</name>
<sequence length="331" mass="38383">MWTTLSASLILRSLDCDEDCLKAARDEELRKVLLGDEEDQLELPYSDSLMDVFERQTLWCSRMEVVFRVFVKESLQLKENESGEKSEENGEEYEENAVKPTQENDVKSSKELEETSNEPPSVTFRRFSGLNSAQIAFLCDLAKSLRLYSEHDDESMFIAITKHTFLPETTIQQSVLSRQQYRIEMNKAEMMKNKDIAESLFNAILVQDVFFGIVKDELERELMPLIEGFKIEKPKMHWMRESTYVFYSETSYQQMTLEEENKLYLAMKSVRNAVRNKSLAFNAKLCLIDADVEHILKVNEKDLALKLDEKEVKEPSPSLENNSFSILEGSI</sequence>
<protein>
    <submittedName>
        <fullName evidence="1">Uncharacterized protein</fullName>
    </submittedName>
</protein>
<accession>A0ACC2W4K7</accession>
<dbReference type="Proteomes" id="UP001241377">
    <property type="component" value="Unassembled WGS sequence"/>
</dbReference>
<keyword evidence="2" id="KW-1185">Reference proteome</keyword>
<comment type="caution">
    <text evidence="1">The sequence shown here is derived from an EMBL/GenBank/DDBJ whole genome shotgun (WGS) entry which is preliminary data.</text>
</comment>
<organism evidence="1 2">
    <name type="scientific">Naganishia cerealis</name>
    <dbReference type="NCBI Taxonomy" id="610337"/>
    <lineage>
        <taxon>Eukaryota</taxon>
        <taxon>Fungi</taxon>
        <taxon>Dikarya</taxon>
        <taxon>Basidiomycota</taxon>
        <taxon>Agaricomycotina</taxon>
        <taxon>Tremellomycetes</taxon>
        <taxon>Filobasidiales</taxon>
        <taxon>Filobasidiaceae</taxon>
        <taxon>Naganishia</taxon>
    </lineage>
</organism>
<proteinExistence type="predicted"/>